<dbReference type="AlphaFoldDB" id="A0A852R8Q0"/>
<evidence type="ECO:0000313" key="3">
    <source>
        <dbReference type="Proteomes" id="UP000586095"/>
    </source>
</evidence>
<evidence type="ECO:0000256" key="1">
    <source>
        <dbReference type="SAM" id="MobiDB-lite"/>
    </source>
</evidence>
<sequence>MAEETKKALPDHESDPARTPGDGWVGEGGASHLGPATHTASGREDADEAEGTEGSGDSEGSEGSEGSVDEADGAGA</sequence>
<comment type="caution">
    <text evidence="2">The sequence shown here is derived from an EMBL/GenBank/DDBJ whole genome shotgun (WGS) entry which is preliminary data.</text>
</comment>
<feature type="compositionally biased region" description="Basic and acidic residues" evidence="1">
    <location>
        <begin position="1"/>
        <end position="16"/>
    </location>
</feature>
<protein>
    <submittedName>
        <fullName evidence="2">Uncharacterized protein</fullName>
    </submittedName>
</protein>
<dbReference type="RefSeq" id="WP_185985799.1">
    <property type="nucleotide sequence ID" value="NZ_BAAALZ010000004.1"/>
</dbReference>
<organism evidence="2 3">
    <name type="scientific">Leucobacter aridicollis</name>
    <dbReference type="NCBI Taxonomy" id="283878"/>
    <lineage>
        <taxon>Bacteria</taxon>
        <taxon>Bacillati</taxon>
        <taxon>Actinomycetota</taxon>
        <taxon>Actinomycetes</taxon>
        <taxon>Micrococcales</taxon>
        <taxon>Microbacteriaceae</taxon>
        <taxon>Leucobacter</taxon>
    </lineage>
</organism>
<feature type="compositionally biased region" description="Acidic residues" evidence="1">
    <location>
        <begin position="59"/>
        <end position="76"/>
    </location>
</feature>
<gene>
    <name evidence="2" type="ORF">BJ960_000073</name>
</gene>
<feature type="region of interest" description="Disordered" evidence="1">
    <location>
        <begin position="1"/>
        <end position="76"/>
    </location>
</feature>
<proteinExistence type="predicted"/>
<accession>A0A852R8Q0</accession>
<name>A0A852R8Q0_9MICO</name>
<reference evidence="2 3" key="1">
    <citation type="submission" date="2020-07" db="EMBL/GenBank/DDBJ databases">
        <title>Sequencing the genomes of 1000 actinobacteria strains.</title>
        <authorList>
            <person name="Klenk H.-P."/>
        </authorList>
    </citation>
    <scope>NUCLEOTIDE SEQUENCE [LARGE SCALE GENOMIC DNA]</scope>
    <source>
        <strain evidence="2 3">DSM 17380</strain>
    </source>
</reference>
<evidence type="ECO:0000313" key="2">
    <source>
        <dbReference type="EMBL" id="NYD25270.1"/>
    </source>
</evidence>
<dbReference type="Proteomes" id="UP000586095">
    <property type="component" value="Unassembled WGS sequence"/>
</dbReference>
<keyword evidence="3" id="KW-1185">Reference proteome</keyword>
<dbReference type="EMBL" id="JACCBD010000001">
    <property type="protein sequence ID" value="NYD25270.1"/>
    <property type="molecule type" value="Genomic_DNA"/>
</dbReference>